<dbReference type="InterPro" id="IPR017145">
    <property type="entry name" value="Aminobenzoyl-glu_utiliz_pB"/>
</dbReference>
<protein>
    <submittedName>
        <fullName evidence="2">Amidohydrolase</fullName>
    </submittedName>
</protein>
<dbReference type="InterPro" id="IPR036264">
    <property type="entry name" value="Bact_exopeptidase_dim_dom"/>
</dbReference>
<dbReference type="GeneID" id="57967316"/>
<proteinExistence type="predicted"/>
<dbReference type="SUPFAM" id="SSF53187">
    <property type="entry name" value="Zn-dependent exopeptidases"/>
    <property type="match status" value="1"/>
</dbReference>
<dbReference type="Gene3D" id="3.30.70.360">
    <property type="match status" value="1"/>
</dbReference>
<dbReference type="FunFam" id="3.30.70.360:FF:000004">
    <property type="entry name" value="Peptidase M20 domain-containing protein 2"/>
    <property type="match status" value="1"/>
</dbReference>
<dbReference type="InterPro" id="IPR011650">
    <property type="entry name" value="Peptidase_M20_dimer"/>
</dbReference>
<dbReference type="InterPro" id="IPR002933">
    <property type="entry name" value="Peptidase_M20"/>
</dbReference>
<evidence type="ECO:0000313" key="2">
    <source>
        <dbReference type="EMBL" id="MDB2001718.1"/>
    </source>
</evidence>
<evidence type="ECO:0000259" key="1">
    <source>
        <dbReference type="Pfam" id="PF07687"/>
    </source>
</evidence>
<dbReference type="GO" id="GO:0005737">
    <property type="term" value="C:cytoplasm"/>
    <property type="evidence" value="ECO:0007669"/>
    <property type="project" value="TreeGrafter"/>
</dbReference>
<dbReference type="Proteomes" id="UP001300871">
    <property type="component" value="Unassembled WGS sequence"/>
</dbReference>
<accession>A0AAW6B170</accession>
<dbReference type="SUPFAM" id="SSF55031">
    <property type="entry name" value="Bacterial exopeptidase dimerisation domain"/>
    <property type="match status" value="1"/>
</dbReference>
<dbReference type="GO" id="GO:0046657">
    <property type="term" value="P:folic acid catabolic process"/>
    <property type="evidence" value="ECO:0007669"/>
    <property type="project" value="TreeGrafter"/>
</dbReference>
<evidence type="ECO:0000313" key="3">
    <source>
        <dbReference type="Proteomes" id="UP001300871"/>
    </source>
</evidence>
<dbReference type="Pfam" id="PF07687">
    <property type="entry name" value="M20_dimer"/>
    <property type="match status" value="1"/>
</dbReference>
<dbReference type="NCBIfam" id="TIGR01891">
    <property type="entry name" value="amidohydrolases"/>
    <property type="match status" value="1"/>
</dbReference>
<dbReference type="Pfam" id="PF01546">
    <property type="entry name" value="Peptidase_M20"/>
    <property type="match status" value="1"/>
</dbReference>
<dbReference type="InterPro" id="IPR052030">
    <property type="entry name" value="Peptidase_M20/M20A_hydrolases"/>
</dbReference>
<dbReference type="EMBL" id="JAQLGM010000046">
    <property type="protein sequence ID" value="MDB2001718.1"/>
    <property type="molecule type" value="Genomic_DNA"/>
</dbReference>
<dbReference type="Gene3D" id="3.40.630.10">
    <property type="entry name" value="Zn peptidases"/>
    <property type="match status" value="1"/>
</dbReference>
<name>A0AAW6B170_CLOSY</name>
<dbReference type="PANTHER" id="PTHR30575:SF0">
    <property type="entry name" value="XAA-ARG DIPEPTIDASE"/>
    <property type="match status" value="1"/>
</dbReference>
<gene>
    <name evidence="2" type="ORF">PM006_16060</name>
</gene>
<dbReference type="GO" id="GO:0016805">
    <property type="term" value="F:dipeptidase activity"/>
    <property type="evidence" value="ECO:0007669"/>
    <property type="project" value="TreeGrafter"/>
</dbReference>
<dbReference type="AlphaFoldDB" id="A0AAW6B170"/>
<feature type="domain" description="Peptidase M20 dimerisation" evidence="1">
    <location>
        <begin position="189"/>
        <end position="279"/>
    </location>
</feature>
<dbReference type="InterPro" id="IPR017439">
    <property type="entry name" value="Amidohydrolase"/>
</dbReference>
<sequence length="444" mass="48278">MERKLRWVESFIGHREKEFVRLSREIWGYAETGMEERKSAFALCGILESNGFLVDKNTAGIPTAFVGSFGEGRPVIGFLGEFDALEGLSQRAGQSMEEPDEERENGHGCGHNLLGCGSLAAALAVREYMEEHGLSGTVRYYGCPGEEEGCGKVHMAKAGCFDDLDAALTWHPMDYTGIEGRGSLADLCMSVQFTGKSAHASSCPHMGRSALDALELLNIACNFMREHMIPEARLHYAITDAGGSAPNVVPAGAAGSYEVRAPRREQAEELKKRLIRAAEGAAMMTDTQVTITDGNSYSNYVPNHYLNSIAWEVLKKVRSPVYTNEERELAARLRRTFTDSPEGSADTGTEFSEEPVPYQGLGGCLMASTDVGDVSLLVPSMQLYTTCCAAGTPGHSWQMVSQTGCSIGEKGMITAANVLALTALELIEKPELILRAWEEHEKNK</sequence>
<dbReference type="RefSeq" id="WP_150026832.1">
    <property type="nucleotide sequence ID" value="NZ_CACRUA010000052.1"/>
</dbReference>
<dbReference type="PANTHER" id="PTHR30575">
    <property type="entry name" value="PEPTIDASE M20"/>
    <property type="match status" value="1"/>
</dbReference>
<dbReference type="GO" id="GO:0071713">
    <property type="term" value="F:para-aminobenzoyl-glutamate hydrolase activity"/>
    <property type="evidence" value="ECO:0007669"/>
    <property type="project" value="TreeGrafter"/>
</dbReference>
<reference evidence="2" key="1">
    <citation type="submission" date="2023-01" db="EMBL/GenBank/DDBJ databases">
        <title>Human gut microbiome strain richness.</title>
        <authorList>
            <person name="Chen-Liaw A."/>
        </authorList>
    </citation>
    <scope>NUCLEOTIDE SEQUENCE</scope>
    <source>
        <strain evidence="2">B1_m1001713B170214d0_201011</strain>
    </source>
</reference>
<comment type="caution">
    <text evidence="2">The sequence shown here is derived from an EMBL/GenBank/DDBJ whole genome shotgun (WGS) entry which is preliminary data.</text>
</comment>
<organism evidence="2 3">
    <name type="scientific">Clostridium symbiosum</name>
    <name type="common">Bacteroides symbiosus</name>
    <dbReference type="NCBI Taxonomy" id="1512"/>
    <lineage>
        <taxon>Bacteria</taxon>
        <taxon>Bacillati</taxon>
        <taxon>Bacillota</taxon>
        <taxon>Clostridia</taxon>
        <taxon>Lachnospirales</taxon>
        <taxon>Lachnospiraceae</taxon>
        <taxon>Otoolea</taxon>
    </lineage>
</organism>
<dbReference type="PIRSF" id="PIRSF037227">
    <property type="entry name" value="Aminobenzoyl-glu_utiliz_pB"/>
    <property type="match status" value="1"/>
</dbReference>